<dbReference type="Proteomes" id="UP000192638">
    <property type="component" value="Unassembled WGS sequence"/>
</dbReference>
<proteinExistence type="predicted"/>
<organism evidence="4 5">
    <name type="scientific">Ligilactobacillus salivarius</name>
    <dbReference type="NCBI Taxonomy" id="1624"/>
    <lineage>
        <taxon>Bacteria</taxon>
        <taxon>Bacillati</taxon>
        <taxon>Bacillota</taxon>
        <taxon>Bacilli</taxon>
        <taxon>Lactobacillales</taxon>
        <taxon>Lactobacillaceae</taxon>
        <taxon>Ligilactobacillus</taxon>
    </lineage>
</organism>
<gene>
    <name evidence="4" type="ORF">B6U60_07775</name>
</gene>
<name>A0A1V9QP64_9LACO</name>
<sequence length="333" mass="38556">MKYVLSWHESIKHGGNKAKEDVDRFLKKDGYRVIETPSNKFLKVLFTYIYFPILMKFIRNSEVVYQFPSGKPFIRERLIKSVKQSSNKLIMLVHDIEALRMNSNSMELAKKDIDDEIEQLRDSDGIVSHNSKMTSWLKEKGVVVPIVDLEIFDYDNPQEISHNLNYEGTLCFAGNLEKSSFLKKLELQHRLDLYGMNPAKSYYKNIHYKGNFSPDELPKKLTQNFGLVWDGPDVDSCRGIYGEYMRFNNPHKVSLYLSSGMPIIIWKKAAMAEFIQNNNLGIVVEDLRELDDILDNMTQEEYVNLKKSVIDMSKSLRNGTHTISAMNKLMSSI</sequence>
<dbReference type="InterPro" id="IPR058591">
    <property type="entry name" value="Gtf3_N"/>
</dbReference>
<feature type="domain" description="Glucosyltransferase 3-like N-terminal" evidence="2">
    <location>
        <begin position="8"/>
        <end position="151"/>
    </location>
</feature>
<keyword evidence="1" id="KW-0808">Transferase</keyword>
<dbReference type="Gene3D" id="3.40.50.2000">
    <property type="entry name" value="Glycogen Phosphorylase B"/>
    <property type="match status" value="2"/>
</dbReference>
<dbReference type="PIRSF" id="PIRSF007023">
    <property type="entry name" value="UDP-Galf_transf"/>
    <property type="match status" value="1"/>
</dbReference>
<evidence type="ECO:0000259" key="3">
    <source>
        <dbReference type="Pfam" id="PF26337"/>
    </source>
</evidence>
<feature type="domain" description="Glucosyltransferase 3-like C-terminal" evidence="3">
    <location>
        <begin position="170"/>
        <end position="328"/>
    </location>
</feature>
<evidence type="ECO:0000313" key="4">
    <source>
        <dbReference type="EMBL" id="OQQ82579.1"/>
    </source>
</evidence>
<evidence type="ECO:0000256" key="1">
    <source>
        <dbReference type="ARBA" id="ARBA00022679"/>
    </source>
</evidence>
<dbReference type="EMBL" id="NBEB01000071">
    <property type="protein sequence ID" value="OQQ82579.1"/>
    <property type="molecule type" value="Genomic_DNA"/>
</dbReference>
<evidence type="ECO:0008006" key="6">
    <source>
        <dbReference type="Google" id="ProtNLM"/>
    </source>
</evidence>
<dbReference type="InterPro" id="IPR058592">
    <property type="entry name" value="Gtf3_C"/>
</dbReference>
<dbReference type="AlphaFoldDB" id="A0A1V9QP64"/>
<evidence type="ECO:0000313" key="5">
    <source>
        <dbReference type="Proteomes" id="UP000192638"/>
    </source>
</evidence>
<reference evidence="4 5" key="1">
    <citation type="submission" date="2017-03" db="EMBL/GenBank/DDBJ databases">
        <title>Phylogenomics and comparative genomics of Lactobacillus salivarius, a mammalian gut commensal.</title>
        <authorList>
            <person name="Harris H.M."/>
        </authorList>
    </citation>
    <scope>NUCLEOTIDE SEQUENCE [LARGE SCALE GENOMIC DNA]</scope>
    <source>
        <strain evidence="4 5">LMG 14477</strain>
    </source>
</reference>
<dbReference type="Pfam" id="PF26334">
    <property type="entry name" value="Gtf3_N"/>
    <property type="match status" value="1"/>
</dbReference>
<evidence type="ECO:0000259" key="2">
    <source>
        <dbReference type="Pfam" id="PF26334"/>
    </source>
</evidence>
<comment type="caution">
    <text evidence="4">The sequence shown here is derived from an EMBL/GenBank/DDBJ whole genome shotgun (WGS) entry which is preliminary data.</text>
</comment>
<accession>A0A1V9QP64</accession>
<protein>
    <recommendedName>
        <fullName evidence="6">Beta-1,6-galactofuranosyltransferase</fullName>
    </recommendedName>
</protein>
<dbReference type="RefSeq" id="WP_081530857.1">
    <property type="nucleotide sequence ID" value="NZ_NBEB01000071.1"/>
</dbReference>
<dbReference type="Pfam" id="PF26337">
    <property type="entry name" value="Gtf3_C"/>
    <property type="match status" value="1"/>
</dbReference>